<dbReference type="AlphaFoldDB" id="A0AA48HYI2"/>
<keyword evidence="2" id="KW-0045">Antibiotic biosynthesis</keyword>
<dbReference type="InterPro" id="IPR003819">
    <property type="entry name" value="TauD/TfdA-like"/>
</dbReference>
<dbReference type="KEGG" id="ccac:CcaHIS019_0105820"/>
<dbReference type="RefSeq" id="XP_060453130.1">
    <property type="nucleotide sequence ID" value="XM_060601922.1"/>
</dbReference>
<evidence type="ECO:0000256" key="2">
    <source>
        <dbReference type="ARBA" id="ARBA00023194"/>
    </source>
</evidence>
<sequence length="388" mass="43640">MPVAVATVPPLPAVPLKGFNKGITQGMLEPHHSLVQPYSAFPKKITGKTVWTREDFIDDESLWKRFWSPENIASLEASYDVWAAKNLSLPEIDRETFPLSDSVRSFLAEIRETTVQGAGFILIRGLPVHRWAVDKSCAIYLAIGAAIGVAISQNHKGHILGHVKDLGNDPTQIDKVRIYTTTARQYFHTDNGDVVGLLCLQKAKEGGESDVASAHNIWNTLQAERPDVAELLARPNWYFDRKGEVSEGQKEWVQKAVFYYHDGKVISQYDPYYVKSIQRFVDAGLIPGHSDEQKEAIEVLEQTAQRLALHMVLDVGDIQFVGEMHNFHARTAYVDHLPPIPRRHLLRLWLSVPEIEGGWKRPYPDSAAYKRCGIQVNQVPESCPTDAE</sequence>
<dbReference type="EMBL" id="AP028212">
    <property type="protein sequence ID" value="BEI87864.1"/>
    <property type="molecule type" value="Genomic_DNA"/>
</dbReference>
<organism evidence="4 5">
    <name type="scientific">Cutaneotrichosporon cavernicola</name>
    <dbReference type="NCBI Taxonomy" id="279322"/>
    <lineage>
        <taxon>Eukaryota</taxon>
        <taxon>Fungi</taxon>
        <taxon>Dikarya</taxon>
        <taxon>Basidiomycota</taxon>
        <taxon>Agaricomycotina</taxon>
        <taxon>Tremellomycetes</taxon>
        <taxon>Trichosporonales</taxon>
        <taxon>Trichosporonaceae</taxon>
        <taxon>Cutaneotrichosporon</taxon>
    </lineage>
</organism>
<dbReference type="SUPFAM" id="SSF51197">
    <property type="entry name" value="Clavaminate synthase-like"/>
    <property type="match status" value="1"/>
</dbReference>
<reference evidence="4" key="1">
    <citation type="journal article" date="2023" name="BMC Genomics">
        <title>Chromosome-level genome assemblies of Cutaneotrichosporon spp. (Trichosporonales, Basidiomycota) reveal imbalanced evolution between nucleotide sequences and chromosome synteny.</title>
        <authorList>
            <person name="Kobayashi Y."/>
            <person name="Kayamori A."/>
            <person name="Aoki K."/>
            <person name="Shiwa Y."/>
            <person name="Matsutani M."/>
            <person name="Fujita N."/>
            <person name="Sugita T."/>
            <person name="Iwasaki W."/>
            <person name="Tanaka N."/>
            <person name="Takashima M."/>
        </authorList>
    </citation>
    <scope>NUCLEOTIDE SEQUENCE</scope>
    <source>
        <strain evidence="4">HIS019</strain>
    </source>
</reference>
<dbReference type="GO" id="GO:0017000">
    <property type="term" value="P:antibiotic biosynthetic process"/>
    <property type="evidence" value="ECO:0007669"/>
    <property type="project" value="UniProtKB-KW"/>
</dbReference>
<dbReference type="InterPro" id="IPR042098">
    <property type="entry name" value="TauD-like_sf"/>
</dbReference>
<dbReference type="InterPro" id="IPR050411">
    <property type="entry name" value="AlphaKG_dependent_hydroxylases"/>
</dbReference>
<evidence type="ECO:0000259" key="3">
    <source>
        <dbReference type="Pfam" id="PF02668"/>
    </source>
</evidence>
<dbReference type="GO" id="GO:0016491">
    <property type="term" value="F:oxidoreductase activity"/>
    <property type="evidence" value="ECO:0007669"/>
    <property type="project" value="UniProtKB-KW"/>
</dbReference>
<proteinExistence type="predicted"/>
<evidence type="ECO:0000256" key="1">
    <source>
        <dbReference type="ARBA" id="ARBA00023002"/>
    </source>
</evidence>
<protein>
    <recommendedName>
        <fullName evidence="3">TauD/TfdA-like domain-containing protein</fullName>
    </recommendedName>
</protein>
<dbReference type="PANTHER" id="PTHR10696:SF56">
    <property type="entry name" value="TAUD_TFDA-LIKE DOMAIN-CONTAINING PROTEIN"/>
    <property type="match status" value="1"/>
</dbReference>
<name>A0AA48HYI2_9TREE</name>
<dbReference type="PANTHER" id="PTHR10696">
    <property type="entry name" value="GAMMA-BUTYROBETAINE HYDROXYLASE-RELATED"/>
    <property type="match status" value="1"/>
</dbReference>
<gene>
    <name evidence="4" type="ORF">CcaverHIS019_0105820</name>
</gene>
<feature type="domain" description="TauD/TfdA-like" evidence="3">
    <location>
        <begin position="90"/>
        <end position="349"/>
    </location>
</feature>
<dbReference type="GeneID" id="85491735"/>
<keyword evidence="5" id="KW-1185">Reference proteome</keyword>
<accession>A0AA48HYI2</accession>
<dbReference type="Proteomes" id="UP001233271">
    <property type="component" value="Chromosome 1"/>
</dbReference>
<dbReference type="Pfam" id="PF02668">
    <property type="entry name" value="TauD"/>
    <property type="match status" value="1"/>
</dbReference>
<evidence type="ECO:0000313" key="5">
    <source>
        <dbReference type="Proteomes" id="UP001233271"/>
    </source>
</evidence>
<dbReference type="Gene3D" id="3.60.130.10">
    <property type="entry name" value="Clavaminate synthase-like"/>
    <property type="match status" value="1"/>
</dbReference>
<evidence type="ECO:0000313" key="4">
    <source>
        <dbReference type="EMBL" id="BEI87864.1"/>
    </source>
</evidence>
<keyword evidence="1" id="KW-0560">Oxidoreductase</keyword>